<dbReference type="RefSeq" id="WP_209381393.1">
    <property type="nucleotide sequence ID" value="NZ_JAGIZB010000026.1"/>
</dbReference>
<feature type="region of interest" description="Disordered" evidence="3">
    <location>
        <begin position="885"/>
        <end position="909"/>
    </location>
</feature>
<dbReference type="InterPro" id="IPR010221">
    <property type="entry name" value="VCBS_dom"/>
</dbReference>
<dbReference type="PRINTS" id="PR00313">
    <property type="entry name" value="CABNDNGRPT"/>
</dbReference>
<feature type="compositionally biased region" description="Acidic residues" evidence="3">
    <location>
        <begin position="148"/>
        <end position="161"/>
    </location>
</feature>
<dbReference type="PROSITE" id="PS00330">
    <property type="entry name" value="HEMOLYSIN_CALCIUM"/>
    <property type="match status" value="4"/>
</dbReference>
<dbReference type="Pfam" id="PF05345">
    <property type="entry name" value="He_PIG"/>
    <property type="match status" value="1"/>
</dbReference>
<dbReference type="Gene3D" id="2.60.40.10">
    <property type="entry name" value="Immunoglobulins"/>
    <property type="match status" value="9"/>
</dbReference>
<evidence type="ECO:0000259" key="4">
    <source>
        <dbReference type="PROSITE" id="PS50268"/>
    </source>
</evidence>
<evidence type="ECO:0000313" key="6">
    <source>
        <dbReference type="Proteomes" id="UP000681594"/>
    </source>
</evidence>
<dbReference type="Gene3D" id="2.150.10.10">
    <property type="entry name" value="Serralysin-like metalloprotease, C-terminal"/>
    <property type="match status" value="4"/>
</dbReference>
<dbReference type="InterPro" id="IPR011049">
    <property type="entry name" value="Serralysin-like_metalloprot_C"/>
</dbReference>
<dbReference type="Proteomes" id="UP000681594">
    <property type="component" value="Unassembled WGS sequence"/>
</dbReference>
<dbReference type="SUPFAM" id="SSF49313">
    <property type="entry name" value="Cadherin-like"/>
    <property type="match status" value="1"/>
</dbReference>
<dbReference type="PROSITE" id="PS50268">
    <property type="entry name" value="CADHERIN_2"/>
    <property type="match status" value="1"/>
</dbReference>
<evidence type="ECO:0000256" key="3">
    <source>
        <dbReference type="SAM" id="MobiDB-lite"/>
    </source>
</evidence>
<comment type="subcellular location">
    <subcellularLocation>
        <location evidence="1">Secreted</location>
    </subcellularLocation>
</comment>
<dbReference type="NCBIfam" id="TIGR01965">
    <property type="entry name" value="VCBS_repeat"/>
    <property type="match status" value="11"/>
</dbReference>
<organism evidence="5 6">
    <name type="scientific">Pararoseomonas baculiformis</name>
    <dbReference type="NCBI Taxonomy" id="2820812"/>
    <lineage>
        <taxon>Bacteria</taxon>
        <taxon>Pseudomonadati</taxon>
        <taxon>Pseudomonadota</taxon>
        <taxon>Alphaproteobacteria</taxon>
        <taxon>Acetobacterales</taxon>
        <taxon>Acetobacteraceae</taxon>
        <taxon>Pararoseomonas</taxon>
    </lineage>
</organism>
<evidence type="ECO:0000313" key="5">
    <source>
        <dbReference type="EMBL" id="MBP0447124.1"/>
    </source>
</evidence>
<dbReference type="Pfam" id="PF00353">
    <property type="entry name" value="HemolysinCabind"/>
    <property type="match status" value="4"/>
</dbReference>
<dbReference type="InterPro" id="IPR015919">
    <property type="entry name" value="Cadherin-like_sf"/>
</dbReference>
<feature type="domain" description="Cadherin" evidence="4">
    <location>
        <begin position="556"/>
        <end position="655"/>
    </location>
</feature>
<comment type="caution">
    <text evidence="5">The sequence shown here is derived from an EMBL/GenBank/DDBJ whole genome shotgun (WGS) entry which is preliminary data.</text>
</comment>
<feature type="compositionally biased region" description="Basic and acidic residues" evidence="3">
    <location>
        <begin position="103"/>
        <end position="114"/>
    </location>
</feature>
<dbReference type="InterPro" id="IPR002126">
    <property type="entry name" value="Cadherin-like_dom"/>
</dbReference>
<dbReference type="Pfam" id="PF17803">
    <property type="entry name" value="Cadherin_4"/>
    <property type="match status" value="6"/>
</dbReference>
<dbReference type="InterPro" id="IPR040853">
    <property type="entry name" value="RapA2_cadherin-like"/>
</dbReference>
<evidence type="ECO:0000256" key="2">
    <source>
        <dbReference type="ARBA" id="ARBA00022525"/>
    </source>
</evidence>
<proteinExistence type="predicted"/>
<keyword evidence="6" id="KW-1185">Reference proteome</keyword>
<feature type="region of interest" description="Disordered" evidence="3">
    <location>
        <begin position="57"/>
        <end position="194"/>
    </location>
</feature>
<dbReference type="InterPro" id="IPR018511">
    <property type="entry name" value="Hemolysin-typ_Ca-bd_CS"/>
</dbReference>
<reference evidence="5 6" key="1">
    <citation type="submission" date="2021-03" db="EMBL/GenBank/DDBJ databases">
        <authorList>
            <person name="So Y."/>
        </authorList>
    </citation>
    <scope>NUCLEOTIDE SEQUENCE [LARGE SCALE GENOMIC DNA]</scope>
    <source>
        <strain evidence="5 6">SSH11</strain>
    </source>
</reference>
<name>A0ABS4AJT9_9PROT</name>
<dbReference type="SMART" id="SM00736">
    <property type="entry name" value="CADG"/>
    <property type="match status" value="1"/>
</dbReference>
<evidence type="ECO:0000256" key="1">
    <source>
        <dbReference type="ARBA" id="ARBA00004613"/>
    </source>
</evidence>
<feature type="compositionally biased region" description="Polar residues" evidence="3">
    <location>
        <begin position="885"/>
        <end position="896"/>
    </location>
</feature>
<sequence length="1741" mass="179239">MPNVIPPPALPKVTGTSGSDLLQTRKLLGIGVSGHVEGLDGDDIILGDGGNDWLVGGSGNDQLNGAGGNDTLEGGAGADLLKGEAGNDLLDGGDGDDQLLGGKGDDTLRGDAGRDLLSGELGNDSLDGGANDDTLWGGDGKDTLAGSDGDDFLYGEDDNDQLDGGNGNDRLEGGAGHDTITGGQGNDNILAGDGNDVVDAGDGDDYVHAGLGADRITAGAGDDIILADDGDDVIDAGPGHDRIWAGAGDDVIIYRRAENAGHSDYVDAGTGRDTLQLEFTAADWFDLAVQNDLAGFRDFLAGPYAAVGAVYAWSSMGLSSSSIEVTAITVDGIKVTLADDAVRARNDIFDIREDATISANVLANDTVPDLVRLVTLLTAPNRGTMGVLGQDGSFTFTADSGLQSLREGEVRDIVFTYRVTDADLDTGDAKVTLRVTGTNDAATISGDAAGNVGEDGTQLATGKLSVADLDAGEATFATPASLAGTYGSFTFNAGTGTWTYTLDNGRAATQALRQGEVVTDVLNLASLDGTATQAVTVTVAGTNDTASIGGTAAGGVTEDAATRTTGGTLALQDVDTGEAVFRAVDPAALAGRYGNFTFNSATGAWTYTLDNSRAVTQNLDTHQGATETLTVTSLDGTATQVITVNIAGTNDGPVRISNGSTGTITVVERADGAADENSGQFVFANQRMNFRDLDSGDTHTATVDLVSGPGLGQATLTSVTPSSENSLGTVYWSYAVDSAKLDSLRGGEVIEERYRVAVSDGDASAQQIVLVRHVGVNDAATFGGDTSGTVREDGTLTTGGILTTADVDRDETGFAAVNPAALVGAYGNFTFDATTGAWTYALDNTNRPVQFLKDGETLTDSLTVRAKDGTAQLLTVTIQGTNDGPIYTGTNSTPGFTVTERPDGAGDENSGEIIIADRRMNFRDMDADDVHTATVELVSGPGLGSASVTSITPSTKNSVGTVHWAYAVDAAKLDSLAEGEVVEEKYRVTVSDGDATAQQTVLVRHVGVNDAAIFGGTTARTITEDMAGGIHSTVTVSDVDTGQGVFDPATPHQVTAGQYGSFTFNGTNGNWLYVLDSTRASVQGLVAGQSLTDTLAIRSKDGTTQNLTVTIQGQDDAAVFGGDFAKHIREDATGVASGQLTVTDADAGQTGFRAALAGDLAGDYGSFTFNSANGRWTYSLDSSLGVIQALAEEETLTDSMTVRSLDGTETEVVVTIIGRNDLAVFGGDLSGHVTEDDATPFSGVVTVSDLDNGPDGFLASSNGNLTGQYGRATFDKDTGAWTYTLNSGLAAVQALGAGQTLTDKVLIRALDRTTQDLTVTIHGTNDAAIITGDFNGAVTEDAVTVASGKLAVADVDAGQARFAEVDATALAGVYGSFTFDAPTGAWSYSLNNASSAVQALKAGQVEYETLAVKSLDGTTQIVTVAVAGANDAAVFSGTLATSLTEDQNSTYATARVFDADTGEGAFQPATAGQVTQGTYGTFTFNGTTGAWLYQLNSGRADVQGLAAGQSVTDTLTIHSADGTAQDLVVTIRGVNDAPVLSKPISDQAAKEGMPLSFTVPHDTFTDVDNGDHLVLSATLLDGSALPSWLSFDGTTFSGTPTYSSAGSLSVRVTARDQAAAVASDIFDLSIANTPYYIGSYRVSDGPTWSTNPPVYSAKQAAALIFGGSASDYIISALPSQDPSTITGTAWYDGWGKPWTLFDDDFRQDAAPAGYEYPAYDAWSAYVRDHVDTSKMNYVWHV</sequence>
<dbReference type="PANTHER" id="PTHR38340">
    <property type="entry name" value="S-LAYER PROTEIN"/>
    <property type="match status" value="1"/>
</dbReference>
<dbReference type="SUPFAM" id="SSF51120">
    <property type="entry name" value="beta-Roll"/>
    <property type="match status" value="2"/>
</dbReference>
<dbReference type="EMBL" id="JAGIZB010000026">
    <property type="protein sequence ID" value="MBP0447124.1"/>
    <property type="molecule type" value="Genomic_DNA"/>
</dbReference>
<dbReference type="InterPro" id="IPR013783">
    <property type="entry name" value="Ig-like_fold"/>
</dbReference>
<dbReference type="InterPro" id="IPR050557">
    <property type="entry name" value="RTX_toxin/Mannuronan_C5-epim"/>
</dbReference>
<accession>A0ABS4AJT9</accession>
<keyword evidence="2" id="KW-0964">Secreted</keyword>
<gene>
    <name evidence="5" type="ORF">J8J14_20310</name>
</gene>
<dbReference type="InterPro" id="IPR006644">
    <property type="entry name" value="Cadg"/>
</dbReference>
<protein>
    <submittedName>
        <fullName evidence="5">VCBS domain-containing protein</fullName>
    </submittedName>
</protein>
<dbReference type="PANTHER" id="PTHR38340:SF1">
    <property type="entry name" value="S-LAYER PROTEIN"/>
    <property type="match status" value="1"/>
</dbReference>
<dbReference type="InterPro" id="IPR001343">
    <property type="entry name" value="Hemolysn_Ca-bd"/>
</dbReference>